<dbReference type="AlphaFoldDB" id="A0A7V7UI22"/>
<proteinExistence type="predicted"/>
<keyword evidence="2" id="KW-1185">Reference proteome</keyword>
<keyword evidence="1" id="KW-0482">Metalloprotease</keyword>
<gene>
    <name evidence="1" type="ORF">F7O84_02385</name>
</gene>
<dbReference type="Proteomes" id="UP000461768">
    <property type="component" value="Unassembled WGS sequence"/>
</dbReference>
<dbReference type="SUPFAM" id="SSF55486">
    <property type="entry name" value="Metalloproteases ('zincins'), catalytic domain"/>
    <property type="match status" value="1"/>
</dbReference>
<sequence length="110" mass="12499">MSCNKYNPPTSLEYGRTYPYVAYGQNSASAGSFSKNSTEQWVKAICYQYKNTDLNNTEKKAATAAHEVGHALSLDHKDSQDLQFSIMRTGEKSLKLYAYDKKMLKKKWGK</sequence>
<dbReference type="OrthoDB" id="2942003at2"/>
<evidence type="ECO:0000313" key="2">
    <source>
        <dbReference type="Proteomes" id="UP000461768"/>
    </source>
</evidence>
<dbReference type="Gene3D" id="3.40.390.10">
    <property type="entry name" value="Collagenase (Catalytic Domain)"/>
    <property type="match status" value="1"/>
</dbReference>
<name>A0A7V7UI22_9FIRM</name>
<keyword evidence="1" id="KW-0645">Protease</keyword>
<dbReference type="EMBL" id="WAGX01000003">
    <property type="protein sequence ID" value="KAB1440693.1"/>
    <property type="molecule type" value="Genomic_DNA"/>
</dbReference>
<reference evidence="1 2" key="2">
    <citation type="submission" date="2020-02" db="EMBL/GenBank/DDBJ databases">
        <title>Candidatus Galacturonibacter soehngenii shows hetero-acetogenic catabolism of galacturonic acid but lacks a canonical carbon monoxide dehydrogenase/acetyl-CoA synthase complex.</title>
        <authorList>
            <person name="Diender M."/>
            <person name="Stouten G.R."/>
            <person name="Petersen J.F."/>
            <person name="Nielsen P.H."/>
            <person name="Dueholm M.S."/>
            <person name="Pronk J.T."/>
            <person name="Van Loosdrecht M.C.M."/>
        </authorList>
    </citation>
    <scope>NUCLEOTIDE SEQUENCE [LARGE SCALE GENOMIC DNA]</scope>
    <source>
        <strain evidence="1">GalUA</strain>
    </source>
</reference>
<comment type="caution">
    <text evidence="1">The sequence shown here is derived from an EMBL/GenBank/DDBJ whole genome shotgun (WGS) entry which is preliminary data.</text>
</comment>
<keyword evidence="1" id="KW-0378">Hydrolase</keyword>
<dbReference type="InterPro" id="IPR024079">
    <property type="entry name" value="MetalloPept_cat_dom_sf"/>
</dbReference>
<reference evidence="1 2" key="1">
    <citation type="submission" date="2019-09" db="EMBL/GenBank/DDBJ databases">
        <authorList>
            <person name="Valk L.C."/>
        </authorList>
    </citation>
    <scope>NUCLEOTIDE SEQUENCE [LARGE SCALE GENOMIC DNA]</scope>
    <source>
        <strain evidence="1">GalUA</strain>
    </source>
</reference>
<dbReference type="RefSeq" id="WP_151141462.1">
    <property type="nucleotide sequence ID" value="NZ_WAGX01000003.1"/>
</dbReference>
<dbReference type="GO" id="GO:0006508">
    <property type="term" value="P:proteolysis"/>
    <property type="evidence" value="ECO:0007669"/>
    <property type="project" value="UniProtKB-KW"/>
</dbReference>
<protein>
    <submittedName>
        <fullName evidence="1">Matrixin family metalloprotease</fullName>
    </submittedName>
</protein>
<organism evidence="1 2">
    <name type="scientific">Candidatus Galacturonatibacter soehngenii</name>
    <dbReference type="NCBI Taxonomy" id="2307010"/>
    <lineage>
        <taxon>Bacteria</taxon>
        <taxon>Bacillati</taxon>
        <taxon>Bacillota</taxon>
        <taxon>Clostridia</taxon>
        <taxon>Lachnospirales</taxon>
        <taxon>Lachnospiraceae</taxon>
        <taxon>Candidatus Galacturonatibacter</taxon>
    </lineage>
</organism>
<dbReference type="GO" id="GO:0008237">
    <property type="term" value="F:metallopeptidase activity"/>
    <property type="evidence" value="ECO:0007669"/>
    <property type="project" value="UniProtKB-KW"/>
</dbReference>
<accession>A0A7V7UI22</accession>
<evidence type="ECO:0000313" key="1">
    <source>
        <dbReference type="EMBL" id="KAB1440693.1"/>
    </source>
</evidence>